<accession>A0A8T1MCS3</accession>
<name>A0A8T1MCS3_CLOSI</name>
<reference evidence="1 2" key="2">
    <citation type="journal article" date="2021" name="Genomics">
        <title>High-quality reference genome for Clonorchis sinensis.</title>
        <authorList>
            <person name="Young N.D."/>
            <person name="Stroehlein A.J."/>
            <person name="Kinkar L."/>
            <person name="Wang T."/>
            <person name="Sohn W.M."/>
            <person name="Chang B.C.H."/>
            <person name="Kaur P."/>
            <person name="Weisz D."/>
            <person name="Dudchenko O."/>
            <person name="Aiden E.L."/>
            <person name="Korhonen P.K."/>
            <person name="Gasser R.B."/>
        </authorList>
    </citation>
    <scope>NUCLEOTIDE SEQUENCE [LARGE SCALE GENOMIC DNA]</scope>
    <source>
        <strain evidence="1">Cs-k2</strain>
    </source>
</reference>
<dbReference type="EMBL" id="NIRI02000042">
    <property type="protein sequence ID" value="KAG5446930.1"/>
    <property type="molecule type" value="Genomic_DNA"/>
</dbReference>
<dbReference type="AlphaFoldDB" id="A0A8T1MCS3"/>
<evidence type="ECO:0000313" key="1">
    <source>
        <dbReference type="EMBL" id="KAG5446930.1"/>
    </source>
</evidence>
<keyword evidence="2" id="KW-1185">Reference proteome</keyword>
<comment type="caution">
    <text evidence="1">The sequence shown here is derived from an EMBL/GenBank/DDBJ whole genome shotgun (WGS) entry which is preliminary data.</text>
</comment>
<proteinExistence type="predicted"/>
<organism evidence="1 2">
    <name type="scientific">Clonorchis sinensis</name>
    <name type="common">Chinese liver fluke</name>
    <dbReference type="NCBI Taxonomy" id="79923"/>
    <lineage>
        <taxon>Eukaryota</taxon>
        <taxon>Metazoa</taxon>
        <taxon>Spiralia</taxon>
        <taxon>Lophotrochozoa</taxon>
        <taxon>Platyhelminthes</taxon>
        <taxon>Trematoda</taxon>
        <taxon>Digenea</taxon>
        <taxon>Opisthorchiida</taxon>
        <taxon>Opisthorchiata</taxon>
        <taxon>Opisthorchiidae</taxon>
        <taxon>Clonorchis</taxon>
    </lineage>
</organism>
<gene>
    <name evidence="1" type="ORF">CSKR_200337</name>
</gene>
<protein>
    <submittedName>
        <fullName evidence="1">Uncharacterized protein</fullName>
    </submittedName>
</protein>
<evidence type="ECO:0000313" key="2">
    <source>
        <dbReference type="Proteomes" id="UP000286415"/>
    </source>
</evidence>
<sequence>MCAINGRKSFEQLDGLMEAYVPIRDLCGTLDVLRNPSRETNSTALVFNNSSESLMPQSQLALNTNTVVNIIINIIHVTILHITIGTGVDSGEDSENNGVGGVINKFVTRLRLCHRISNLVHPSEPSTLNGLNSPQKQYAN</sequence>
<dbReference type="Proteomes" id="UP000286415">
    <property type="component" value="Unassembled WGS sequence"/>
</dbReference>
<reference evidence="1 2" key="1">
    <citation type="journal article" date="2018" name="Biotechnol. Adv.">
        <title>Improved genomic resources and new bioinformatic workflow for the carcinogenic parasite Clonorchis sinensis: Biotechnological implications.</title>
        <authorList>
            <person name="Wang D."/>
            <person name="Korhonen P.K."/>
            <person name="Gasser R.B."/>
            <person name="Young N.D."/>
        </authorList>
    </citation>
    <scope>NUCLEOTIDE SEQUENCE [LARGE SCALE GENOMIC DNA]</scope>
    <source>
        <strain evidence="1">Cs-k2</strain>
    </source>
</reference>